<gene>
    <name evidence="3" type="ORF">HXO65_03590</name>
</gene>
<name>A0A930LYJ2_9MICC</name>
<evidence type="ECO:0000313" key="3">
    <source>
        <dbReference type="EMBL" id="MBF1673273.1"/>
    </source>
</evidence>
<accession>A0A930LYJ2</accession>
<feature type="domain" description="Antitoxin VbhA" evidence="2">
    <location>
        <begin position="22"/>
        <end position="66"/>
    </location>
</feature>
<reference evidence="3" key="1">
    <citation type="submission" date="2020-04" db="EMBL/GenBank/DDBJ databases">
        <title>Deep metagenomics examines the oral microbiome during advanced dental caries in children, revealing novel taxa and co-occurrences with host molecules.</title>
        <authorList>
            <person name="Baker J.L."/>
            <person name="Morton J.T."/>
            <person name="Dinis M."/>
            <person name="Alvarez R."/>
            <person name="Tran N.C."/>
            <person name="Knight R."/>
            <person name="Edlund A."/>
        </authorList>
    </citation>
    <scope>NUCLEOTIDE SEQUENCE</scope>
    <source>
        <strain evidence="3">JCVI_47_bin.3</strain>
    </source>
</reference>
<evidence type="ECO:0000313" key="4">
    <source>
        <dbReference type="Proteomes" id="UP000785653"/>
    </source>
</evidence>
<protein>
    <submittedName>
        <fullName evidence="3">Antitoxin VbhA family protein</fullName>
    </submittedName>
</protein>
<dbReference type="InterPro" id="IPR033788">
    <property type="entry name" value="VbhA-like"/>
</dbReference>
<feature type="region of interest" description="Disordered" evidence="1">
    <location>
        <begin position="76"/>
        <end position="102"/>
    </location>
</feature>
<dbReference type="InterPro" id="IPR041535">
    <property type="entry name" value="VbhA"/>
</dbReference>
<dbReference type="CDD" id="cd11586">
    <property type="entry name" value="VbhA_like"/>
    <property type="match status" value="1"/>
</dbReference>
<comment type="caution">
    <text evidence="3">The sequence shown here is derived from an EMBL/GenBank/DDBJ whole genome shotgun (WGS) entry which is preliminary data.</text>
</comment>
<dbReference type="Proteomes" id="UP000785653">
    <property type="component" value="Unassembled WGS sequence"/>
</dbReference>
<proteinExistence type="predicted"/>
<dbReference type="EMBL" id="JABZXS010000031">
    <property type="protein sequence ID" value="MBF1673273.1"/>
    <property type="molecule type" value="Genomic_DNA"/>
</dbReference>
<dbReference type="Pfam" id="PF18495">
    <property type="entry name" value="VbhA"/>
    <property type="match status" value="1"/>
</dbReference>
<evidence type="ECO:0000259" key="2">
    <source>
        <dbReference type="Pfam" id="PF18495"/>
    </source>
</evidence>
<evidence type="ECO:0000256" key="1">
    <source>
        <dbReference type="SAM" id="MobiDB-lite"/>
    </source>
</evidence>
<organism evidence="3 4">
    <name type="scientific">Rothia mucilaginosa</name>
    <dbReference type="NCBI Taxonomy" id="43675"/>
    <lineage>
        <taxon>Bacteria</taxon>
        <taxon>Bacillati</taxon>
        <taxon>Actinomycetota</taxon>
        <taxon>Actinomycetes</taxon>
        <taxon>Micrococcales</taxon>
        <taxon>Micrococcaceae</taxon>
        <taxon>Rothia</taxon>
    </lineage>
</organism>
<dbReference type="AlphaFoldDB" id="A0A930LYJ2"/>
<sequence length="102" mass="12120">MGEYFDIDLRYPDLFEGLTEKQRKRVIDVLVSSWLSGYEHSREEVARFIDLVVGRISWEEYRKQILEHALALNEQRSQEAKSSTKPNEIEQYQPVDYLPERG</sequence>